<gene>
    <name evidence="4" type="ORF">UY40_C0003G0013</name>
</gene>
<evidence type="ECO:0000256" key="2">
    <source>
        <dbReference type="SAM" id="SignalP"/>
    </source>
</evidence>
<dbReference type="Gene3D" id="6.10.250.3150">
    <property type="match status" value="1"/>
</dbReference>
<protein>
    <recommendedName>
        <fullName evidence="3">Sporulation stage II protein D amidase enhancer LytB N-terminal domain-containing protein</fullName>
    </recommendedName>
</protein>
<feature type="signal peptide" evidence="2">
    <location>
        <begin position="1"/>
        <end position="30"/>
    </location>
</feature>
<proteinExistence type="predicted"/>
<evidence type="ECO:0000313" key="4">
    <source>
        <dbReference type="EMBL" id="KKW06124.1"/>
    </source>
</evidence>
<organism evidence="4 5">
    <name type="scientific">candidate division CPR1 bacterium GW2011_GWC1_49_13</name>
    <dbReference type="NCBI Taxonomy" id="1618342"/>
    <lineage>
        <taxon>Bacteria</taxon>
        <taxon>candidate division CPR1</taxon>
    </lineage>
</organism>
<evidence type="ECO:0000259" key="3">
    <source>
        <dbReference type="Pfam" id="PF08486"/>
    </source>
</evidence>
<evidence type="ECO:0000313" key="5">
    <source>
        <dbReference type="Proteomes" id="UP000034119"/>
    </source>
</evidence>
<dbReference type="InterPro" id="IPR013693">
    <property type="entry name" value="SpoIID/LytB_N"/>
</dbReference>
<accession>A0A0G1YIA7</accession>
<keyword evidence="1" id="KW-0175">Coiled coil</keyword>
<dbReference type="Proteomes" id="UP000034119">
    <property type="component" value="Unassembled WGS sequence"/>
</dbReference>
<feature type="domain" description="Sporulation stage II protein D amidase enhancer LytB N-terminal" evidence="3">
    <location>
        <begin position="345"/>
        <end position="415"/>
    </location>
</feature>
<name>A0A0G1YIA7_9BACT</name>
<feature type="coiled-coil region" evidence="1">
    <location>
        <begin position="142"/>
        <end position="179"/>
    </location>
</feature>
<dbReference type="Pfam" id="PF08486">
    <property type="entry name" value="SpoIID"/>
    <property type="match status" value="1"/>
</dbReference>
<sequence length="595" mass="65110">MLRKLPHLKKILLFGLFPLLIAVLVGSAFADELDQVTADLSKQQKQLASLEAQKNQLAKDINSSSFSLSQVSAQLTDAEAQLSAIEKSLKAKEKTLKEFEDDRNALIRELYKQGKFSSLELFLGSDDLDTSTKNLFYYDENLELLKDRITALNAEIEIFKKNKAAAKKLRDELASLRSQYASRLASSQGQYYSTNSQITETKISIKNLTARQEQLIIAKIGNSLATGGLAPTGDPNSQVDYNPGFSPAFAGFSFGAYTHRNGMSQYGARGRALKGQADTQILKAYYPTETLNKSYPIPSTIVVSGTNEYGQTFDGSKTFSLSVCYQDSNGGSNKYDSTCIKRGGKMNFTEYLKHLYEVPSSWPTAVLRAQAVAARSYAIRHGSPICPSQSCQVVKFEINASSWQSAVTATAKWVLVGGIGNFQYSSTAGGYLNTSGWDTTSGSKGSWPTNAYENIGGSPWFYKGWYKNLAGQTCGRSHPWLTETQFADILNSWVVYTKGNSTDKSRVTAWDTGCWGGNPYSISEMKSRAAALGGAYTKVTGVAASYSNSGYTSSISLLTDKGTLVIDGQVFRDIFNLRSPGHLALKTPLYNIEKK</sequence>
<dbReference type="EMBL" id="LCPW01000003">
    <property type="protein sequence ID" value="KKW06124.1"/>
    <property type="molecule type" value="Genomic_DNA"/>
</dbReference>
<reference evidence="4 5" key="1">
    <citation type="journal article" date="2015" name="Nature">
        <title>rRNA introns, odd ribosomes, and small enigmatic genomes across a large radiation of phyla.</title>
        <authorList>
            <person name="Brown C.T."/>
            <person name="Hug L.A."/>
            <person name="Thomas B.C."/>
            <person name="Sharon I."/>
            <person name="Castelle C.J."/>
            <person name="Singh A."/>
            <person name="Wilkins M.J."/>
            <person name="Williams K.H."/>
            <person name="Banfield J.F."/>
        </authorList>
    </citation>
    <scope>NUCLEOTIDE SEQUENCE [LARGE SCALE GENOMIC DNA]</scope>
</reference>
<feature type="coiled-coil region" evidence="1">
    <location>
        <begin position="33"/>
        <end position="109"/>
    </location>
</feature>
<dbReference type="AlphaFoldDB" id="A0A0G1YIA7"/>
<keyword evidence="2" id="KW-0732">Signal</keyword>
<evidence type="ECO:0000256" key="1">
    <source>
        <dbReference type="SAM" id="Coils"/>
    </source>
</evidence>
<dbReference type="STRING" id="1618342.UY40_C0003G0013"/>
<feature type="chain" id="PRO_5002541073" description="Sporulation stage II protein D amidase enhancer LytB N-terminal domain-containing protein" evidence="2">
    <location>
        <begin position="31"/>
        <end position="595"/>
    </location>
</feature>
<comment type="caution">
    <text evidence="4">The sequence shown here is derived from an EMBL/GenBank/DDBJ whole genome shotgun (WGS) entry which is preliminary data.</text>
</comment>